<dbReference type="AlphaFoldDB" id="A0A7H0LQ76"/>
<name>A0A7H0LQ76_9SPHN</name>
<accession>A0A7H0LQ76</accession>
<proteinExistence type="predicted"/>
<dbReference type="Pfam" id="PF12680">
    <property type="entry name" value="SnoaL_2"/>
    <property type="match status" value="1"/>
</dbReference>
<reference evidence="2 3" key="1">
    <citation type="submission" date="2020-09" db="EMBL/GenBank/DDBJ databases">
        <title>Sphingomonas sp., a new species isolated from pork steak.</title>
        <authorList>
            <person name="Heidler von Heilborn D."/>
        </authorList>
    </citation>
    <scope>NUCLEOTIDE SEQUENCE [LARGE SCALE GENOMIC DNA]</scope>
    <source>
        <strain evidence="3">S8-3T</strain>
    </source>
</reference>
<dbReference type="SUPFAM" id="SSF54427">
    <property type="entry name" value="NTF2-like"/>
    <property type="match status" value="1"/>
</dbReference>
<feature type="domain" description="SnoaL-like" evidence="1">
    <location>
        <begin position="16"/>
        <end position="118"/>
    </location>
</feature>
<evidence type="ECO:0000259" key="1">
    <source>
        <dbReference type="Pfam" id="PF12680"/>
    </source>
</evidence>
<dbReference type="InterPro" id="IPR032710">
    <property type="entry name" value="NTF2-like_dom_sf"/>
</dbReference>
<dbReference type="Gene3D" id="3.10.450.50">
    <property type="match status" value="1"/>
</dbReference>
<dbReference type="EMBL" id="CP061038">
    <property type="protein sequence ID" value="QNQ11829.1"/>
    <property type="molecule type" value="Genomic_DNA"/>
</dbReference>
<evidence type="ECO:0000313" key="3">
    <source>
        <dbReference type="Proteomes" id="UP000516148"/>
    </source>
</evidence>
<keyword evidence="3" id="KW-1185">Reference proteome</keyword>
<dbReference type="InterPro" id="IPR037401">
    <property type="entry name" value="SnoaL-like"/>
</dbReference>
<organism evidence="2 3">
    <name type="scientific">Sphingomonas alpina</name>
    <dbReference type="NCBI Taxonomy" id="653931"/>
    <lineage>
        <taxon>Bacteria</taxon>
        <taxon>Pseudomonadati</taxon>
        <taxon>Pseudomonadota</taxon>
        <taxon>Alphaproteobacteria</taxon>
        <taxon>Sphingomonadales</taxon>
        <taxon>Sphingomonadaceae</taxon>
        <taxon>Sphingomonas</taxon>
    </lineage>
</organism>
<sequence>MAGQDPGEAAVRQALARYAAAWTSGNLAAIVTCYHDDFTLHYFGQSALSGTHVGKPAALKTLAAFSQRTRRKLMGVTEILAGDRLGAILAREMLMQGEQPIEVDRLLLYRVADGLLIECWVYDQDQRLIDAIIGG</sequence>
<protein>
    <submittedName>
        <fullName evidence="2">Nuclear transport factor 2 family protein</fullName>
    </submittedName>
</protein>
<dbReference type="Proteomes" id="UP000516148">
    <property type="component" value="Chromosome"/>
</dbReference>
<gene>
    <name evidence="2" type="ORF">H3Z74_02630</name>
</gene>
<evidence type="ECO:0000313" key="2">
    <source>
        <dbReference type="EMBL" id="QNQ11829.1"/>
    </source>
</evidence>
<dbReference type="KEGG" id="spap:H3Z74_02630"/>
<dbReference type="CDD" id="cd00531">
    <property type="entry name" value="NTF2_like"/>
    <property type="match status" value="1"/>
</dbReference>